<dbReference type="InterPro" id="IPR016117">
    <property type="entry name" value="ArgJ-like_dom_sf"/>
</dbReference>
<reference evidence="2" key="1">
    <citation type="submission" date="2018-05" db="EMBL/GenBank/DDBJ databases">
        <authorList>
            <person name="Lanie J.A."/>
            <person name="Ng W.-L."/>
            <person name="Kazmierczak K.M."/>
            <person name="Andrzejewski T.M."/>
            <person name="Davidsen T.M."/>
            <person name="Wayne K.J."/>
            <person name="Tettelin H."/>
            <person name="Glass J.I."/>
            <person name="Rusch D."/>
            <person name="Podicherti R."/>
            <person name="Tsui H.-C.T."/>
            <person name="Winkler M.E."/>
        </authorList>
    </citation>
    <scope>NUCLEOTIDE SEQUENCE</scope>
</reference>
<dbReference type="InterPro" id="IPR005321">
    <property type="entry name" value="Peptidase_S58_DmpA"/>
</dbReference>
<accession>A0A381QB42</accession>
<comment type="similarity">
    <text evidence="1">Belongs to the peptidase S58 family.</text>
</comment>
<evidence type="ECO:0000313" key="2">
    <source>
        <dbReference type="EMBL" id="SUZ75599.1"/>
    </source>
</evidence>
<sequence length="361" mass="36541">MSGIIYRASAIAVGIALIPLTLLWALPHQESDAAVNSHGLTAVEGIKVGHHTLSERPTGCTVIMVEEGAVAGVDVRGSAPGTRETDLLDPINTVQQVHAVVLAGGSAFGLDAATGVMQYLESHNIGFETRFARIPIVPAAILFDLGVGNAPDVRPTADCGLQAATIASAAPVNEGNVGAGAGATVGKLRGGSRAMKGGLGSAAVTMPNGLTVAALVAVNAVGDILDPTTGKIIAGVRTEDGQSLADARHLIRSGEISRLPQAENTTIGVVATNAVLTKSQAKKIAQMAHDGLARTIVPAHTPVDGDTIFSLATGKLSGAPDILTIGALAAEVMAEAVVRAVRQATSIPGYPAARDFDLSHP</sequence>
<dbReference type="AlphaFoldDB" id="A0A381QB42"/>
<evidence type="ECO:0000256" key="1">
    <source>
        <dbReference type="ARBA" id="ARBA00007068"/>
    </source>
</evidence>
<dbReference type="PANTHER" id="PTHR36512">
    <property type="entry name" value="D-AMINOPEPTIDASE"/>
    <property type="match status" value="1"/>
</dbReference>
<dbReference type="Gene3D" id="3.60.70.12">
    <property type="entry name" value="L-amino peptidase D-ALA esterase/amidase"/>
    <property type="match status" value="1"/>
</dbReference>
<dbReference type="SUPFAM" id="SSF56266">
    <property type="entry name" value="DmpA/ArgJ-like"/>
    <property type="match status" value="1"/>
</dbReference>
<organism evidence="2">
    <name type="scientific">marine metagenome</name>
    <dbReference type="NCBI Taxonomy" id="408172"/>
    <lineage>
        <taxon>unclassified sequences</taxon>
        <taxon>metagenomes</taxon>
        <taxon>ecological metagenomes</taxon>
    </lineage>
</organism>
<gene>
    <name evidence="2" type="ORF">METZ01_LOCUS28453</name>
</gene>
<dbReference type="GO" id="GO:0004177">
    <property type="term" value="F:aminopeptidase activity"/>
    <property type="evidence" value="ECO:0007669"/>
    <property type="project" value="TreeGrafter"/>
</dbReference>
<dbReference type="EMBL" id="UINC01001251">
    <property type="protein sequence ID" value="SUZ75599.1"/>
    <property type="molecule type" value="Genomic_DNA"/>
</dbReference>
<dbReference type="CDD" id="cd02252">
    <property type="entry name" value="nylC_like"/>
    <property type="match status" value="1"/>
</dbReference>
<protein>
    <recommendedName>
        <fullName evidence="3">Peptidase S58</fullName>
    </recommendedName>
</protein>
<evidence type="ECO:0008006" key="3">
    <source>
        <dbReference type="Google" id="ProtNLM"/>
    </source>
</evidence>
<dbReference type="Pfam" id="PF03576">
    <property type="entry name" value="Peptidase_S58"/>
    <property type="match status" value="1"/>
</dbReference>
<dbReference type="PANTHER" id="PTHR36512:SF3">
    <property type="entry name" value="BLR5678 PROTEIN"/>
    <property type="match status" value="1"/>
</dbReference>
<proteinExistence type="inferred from homology"/>
<name>A0A381QB42_9ZZZZ</name>